<dbReference type="KEGG" id="vg:24724971"/>
<evidence type="ECO:0000256" key="1">
    <source>
        <dbReference type="SAM" id="Coils"/>
    </source>
</evidence>
<sequence>MADFDLDQFLSDRQEANAGATPAFDALDFASVGLDMKGSQKAYDLDGIRERKKRNVEESLIGKMGITPGAAGTEILNAAASFVSGTGRALGDVIALPINAAADMGQAGVTNEAIEAYNRYVSGQMQEGDEAILSQTAAGDDGVPQTMLQRMQGVDELRKFSTNVDKFFDWSSIVDTTRRDQLSDDIADATAGGVERLRNAGESFSRGEILDGLVQGALGVGQTAATAIGASATNPLAVGEYTVENAPQMLAYAANPVLGAATNVGYASDEYREGITEYQAENQGQLPDADDRLKMGLAAASLAVAEQVADAGILRGIRGEGGGLIRSTLGSSAREGVTEGYQTWGENVAHLKDTSLEEIVEAATIGAAVGGTMNIGGRAAVGARSGATRAEAALASREAVNAARETGDISVLTDVTSESYNPAGAVVVLQEQVMADGVTQEVKDRALEQADTIEQEAAQRVSQLEQEQVLFSEEGLAKVEQAIEQREQAKQGADEATVARLDEELANLSGVREQIRNITPEQRQAQAKELKDAQQVLTATRDAIKRFQVEAAPKAAEVETLVQEAAVQPEASERLVTLTMINPDALSLEQVDALVADTSNTLTTEQRASLRSFSEAQVALNELKGLSGVRTDIESGGDGFKGLPQYRNSVRMALMNGNEEAAAGQVDQLRAFADSRVAKFNAIDAAYQQVKGTDNSIRIVRDEAGNWTEAPESMTARQLKSAGGLEISARSFKLRDAVALEATALSRSAESLGELVKAGPIGRPNPVVQEAAPVQEAPVQVAEEVAPVEAPIAQVTEDVPVSEAESIQAEPSTEAETGELTAVREGEAVRGQEVAAENYQTTNLVSAFFQQSPARNDGDTQKPLVAVKDFATKIRTGEGRMAEFAGVKSFTGQQQSAIKQFMKFQRAAKPIIERTLKPYTSKTSDASRYYFRDYAQFLVNADGTLDENLTTAIAYGAYDWAIDAANNLVNTDAGINAILGKDSDDEVSPAAYAVLGNVGTRQATAASQLGAKIVDVLGLEVLPNAPVNERARLEASLGEHALALLVKMGVAKITTVSDAKLKSLMDSNEPANPRVKHYFLTPVSERVDGKLVPGAVARQIREANTGSQSILAKLFGSTEGQTEPSFTPVPFTQKNAKRTQQPVPKELAKILDDAGKRPMRLRQDMFQVWGNLSENALATIAGAVDVEGGFVHKANRAGTQAKNDGLVRQIDNFNEFFGRIQEVSDLGLEQPLYFDRSVWKPQRVGLTANMINPQTSKVHRHMLAMEGWENTINLSNKAEMDSFKLRVLESFGVKTEGNNTSKVLAKYDSKVNTPAIQAGVSALAEILRGEAQDTVANESAILAAVAEAGEKFFSLDGLVALAQEKIARDNGAESFTTQLLGEVDGVTNGPMLSLLMSGAKGFDTLNQGGFFSLEDPYTQFNDYKAQGNLDLYEGTIKAVLDRLGNEPLLSSVEVITGVLTNEEGGVSSKGRNVIKKPLTAMMFGSNTKTAVSGMADAFIETIYSKMEDAANAGDQAALSKVIAAVNSLIGSKNSDKRQLWPTDMGFEQALNTVYSPVQQTAIKAAFYDLLGSKVESALNDTYEVFIARRDTINKTANMAFQMYEAVFQARRDELLASANLPRGNDGQPFADLTLVQIDQIRNELKDMEPILHTAFSKASGDLDSGMLMAKTRRELNDSPLYRSEVHFAEPLEFTDEEGRKQSVKSFRASGMTTVNEGPGVAPFITATHAGDSFISHNALMGEDVLNIHDAHGVGVLGMDAAGQRLNEQTFKLMLNYSAASEMVSTFERTLAGFSKWAQDPQVANQFGKYLESQKTTVSTQLASIRHVAEQADTDKLNMLANMRAVGQYATDGGSYIVTDADRAAAVKAREEIGSTFNPEAETMADAIDAQLKATPREAKPAARKPLRNDSVQSLAPATTLNTMDRIKSEGQLQQDIQQVAQVMEKSNLSLESAKEVLPEDRAAEVIQAVQQNSRDKTSVWGELGQPVTPSDQALVDLLTETNDLTTRGLAEALVARTNDPFRKQVLRAALRSIREDVPVKLVTSTTGPEGAVGEGVSKARGWYATRGNFEALYVKSPEFVESGITEEMLTHELLHVSLGRTIQRELDKKQANANYDSTTWRMVNDLEMIRARASDMLGKNGGLSAKYANAVSNVHELVSWGMTNQGFQEEVLKKLEMPAGKRDAGFTDGLLRFIRNLTALLFRDTKPSDTNAMALVISNTSVLFAEAAVQMAKRSDLTLKYEDAVDQVNAMSSEQIFNALESEKTPLTEAHSNKLKSVLNSIVTELYGPMGAFRNEVARGQALTTTDAVLKALDTGRLPFASQALASAFIVSPQEAYVLEQVEATVATTLNSNDGIFIRSSLENLWREAKDRLSAKDFFAGEWDQATQAEKDVAQEKYNFLFRPERVGSRSDYLSRFAALGVASQEVANLLQFTTRSSEKSLSGMPLATRLVEMFRRLLTRLGQLHDKTRPGEVAESRLFTLVDRLVDIEAKRRGRLADQKVGALDQVETALANTGEAIKDNLNRIAESTFFTQSSSPFIRVAGKTISTITNERVGLVLDGITRIRDNAFKSQHGMAMQVVNEMRGAHEGNLAAHTLFKQAKSNEMARKQHIEYTAAMINEGFKDNGQYLSTEDRAALTKGFLRTNMGNLREALGMDRLKEVLLDNGEFANLRKDLEDQLLALPNGQYYLGAVKDLAYHRVIGGNVSPNLMLNSANIADMLGTKRVLQSSKADRAKAIELLDQLQAVYGWEYSGSQVKSRAREVLKTESNRTDGNGVDLILAMHHGLGKRSKDALFQGTERLYTDGYVPDIFDSKIEVLAVDRSDLPYFQKRGYAVAGDVQVDQRAGLESDKVLVTRRGSGQIGLLTGAMSYTGVHARGTKVDRQATNMLSSAPGTAKNAITTIKRNIAQDVSDMFLRDRSYDPRQQKPGRVSPVVNPNGAIVDYRYTMTEHNRDSLLDRDNSMEQVLGTLAGQIVDKVDSAIQNADVVRAMYDQFREDYANRPSSYLVVGKDSTDPQLLELYQLLPENTKREIRKTWGSDNMQIPADQLNMIMGYRKYSLTTPFGLAEDERNIAEKVLVRVAEAILGEKAALRIGRAEDVMQELVREAKDILVIKNITTLVGNIVSNMTLLAWEGVGLSEGVRAHATGIKAALQYRQDNKKLIQLQRALDVGYLPSGEQAVRDEIAVLMDRLNRNPIKPLVDAGLMPTIVEDVEADDSQYSYKSLLQKKTEKYTSKLPKLVRDIGRQVYMTHDTAVYKFLSQTTQLSDLVARYALYEYLTTRAKDPLSKADALRQAEESFINYDLPSGRGLQFMNDMGLVMFTKYYLRVQKVIARLIRQKPARALALVAANYFVSGLQSVMDSSWINRIGHNPFQSGPWSWPSSLSELPGIKGLMNL</sequence>
<keyword evidence="1" id="KW-0175">Coiled coil</keyword>
<proteinExistence type="predicted"/>
<reference evidence="3 4" key="1">
    <citation type="submission" date="2014-10" db="EMBL/GenBank/DDBJ databases">
        <authorList>
            <person name="Yang M."/>
            <person name="Han W."/>
        </authorList>
    </citation>
    <scope>NUCLEOTIDE SEQUENCE [LARGE SCALE GENOMIC DNA]</scope>
</reference>
<dbReference type="GeneID" id="24724971"/>
<organism evidence="3 4">
    <name type="scientific">Pseudomonas phage YH6</name>
    <dbReference type="NCBI Taxonomy" id="1566995"/>
    <lineage>
        <taxon>Viruses</taxon>
        <taxon>Duplodnaviria</taxon>
        <taxon>Heunggongvirae</taxon>
        <taxon>Uroviricota</taxon>
        <taxon>Caudoviricetes</taxon>
        <taxon>Schitoviridae</taxon>
        <taxon>Migulavirinae</taxon>
        <taxon>Litunavirus</taxon>
        <taxon>Litunavirus Yh6</taxon>
    </lineage>
</organism>
<feature type="coiled-coil region" evidence="1">
    <location>
        <begin position="447"/>
        <end position="550"/>
    </location>
</feature>
<accession>A0A0A0YRM9</accession>
<protein>
    <submittedName>
        <fullName evidence="3">Cell envelope integrity inner membrane protein</fullName>
    </submittedName>
</protein>
<name>A0A0A0YRM9_9CAUD</name>
<dbReference type="RefSeq" id="YP_009152574.1">
    <property type="nucleotide sequence ID" value="NC_027388.1"/>
</dbReference>
<feature type="region of interest" description="Disordered" evidence="2">
    <location>
        <begin position="1119"/>
        <end position="1142"/>
    </location>
</feature>
<dbReference type="Proteomes" id="UP000030328">
    <property type="component" value="Segment"/>
</dbReference>
<dbReference type="EMBL" id="KM974184">
    <property type="protein sequence ID" value="AIX13227.1"/>
    <property type="molecule type" value="Genomic_DNA"/>
</dbReference>
<evidence type="ECO:0000313" key="3">
    <source>
        <dbReference type="EMBL" id="AIX13227.1"/>
    </source>
</evidence>
<keyword evidence="4" id="KW-1185">Reference proteome</keyword>
<evidence type="ECO:0000256" key="2">
    <source>
        <dbReference type="SAM" id="MobiDB-lite"/>
    </source>
</evidence>
<evidence type="ECO:0000313" key="4">
    <source>
        <dbReference type="Proteomes" id="UP000030328"/>
    </source>
</evidence>
<gene>
    <name evidence="3" type="ORF">YH6_074</name>
</gene>